<name>A0A6L2JCC9_TANCI</name>
<reference evidence="2" key="1">
    <citation type="journal article" date="2019" name="Sci. Rep.">
        <title>Draft genome of Tanacetum cinerariifolium, the natural source of mosquito coil.</title>
        <authorList>
            <person name="Yamashiro T."/>
            <person name="Shiraishi A."/>
            <person name="Satake H."/>
            <person name="Nakayama K."/>
        </authorList>
    </citation>
    <scope>NUCLEOTIDE SEQUENCE</scope>
</reference>
<evidence type="ECO:0000313" key="2">
    <source>
        <dbReference type="EMBL" id="GEU34683.1"/>
    </source>
</evidence>
<dbReference type="AlphaFoldDB" id="A0A6L2JCC9"/>
<feature type="region of interest" description="Disordered" evidence="1">
    <location>
        <begin position="245"/>
        <end position="271"/>
    </location>
</feature>
<feature type="compositionally biased region" description="Basic and acidic residues" evidence="1">
    <location>
        <begin position="245"/>
        <end position="259"/>
    </location>
</feature>
<sequence>MDSNNAVDKEKVLEEPDSTKVEVKQERDEESIRKRPGRRLKMKATKKFDRIDLKELYNLVMQRFETTSPEGVDLVFWGDLRTMFKETADDDLWKNQEEWILKSWNFYEHCRVHTLTFEDGTEIYMLAERRFIQKQIDESGSHDGSDKDLAPCYCNEALAIPEQTATDDKDWKLIKEKFKSYNVFGYILLVFKKLKMKKPKVSLDLSRLATTLNRLERSIQIGIYKKQGGSKSYWSIDDEVIQDQRQRDDNDLQDERQDQPNEEEVLSYDESKSRRVSERAFMTLFSQDNETFISMMLLNLDQLQRQLDKDEFQEDKSMAAFWVIDNQFQKFINWQYFVDYDSQMTEIFFAEYTGIKVTQFRETLLQNMGNVKKMLLKEHIIKDSMKKGRIIDRCRCKRVQLTAQHNVLANEQQHTDQSKPIYDTYLLEKVDSNTLPVQASDLNVNKMASAGNTSGLALQRKERYYEILFQKLFDEYFNPPPIAVPPVLAAVAAPRAVDPAGSLSSTTIDQDVLSASYLPTTQEI</sequence>
<evidence type="ECO:0000256" key="1">
    <source>
        <dbReference type="SAM" id="MobiDB-lite"/>
    </source>
</evidence>
<proteinExistence type="predicted"/>
<accession>A0A6L2JCC9</accession>
<feature type="region of interest" description="Disordered" evidence="1">
    <location>
        <begin position="1"/>
        <end position="35"/>
    </location>
</feature>
<feature type="compositionally biased region" description="Basic and acidic residues" evidence="1">
    <location>
        <begin position="7"/>
        <end position="33"/>
    </location>
</feature>
<comment type="caution">
    <text evidence="2">The sequence shown here is derived from an EMBL/GenBank/DDBJ whole genome shotgun (WGS) entry which is preliminary data.</text>
</comment>
<dbReference type="EMBL" id="BKCJ010000606">
    <property type="protein sequence ID" value="GEU34683.1"/>
    <property type="molecule type" value="Genomic_DNA"/>
</dbReference>
<protein>
    <submittedName>
        <fullName evidence="2">Uncharacterized protein</fullName>
    </submittedName>
</protein>
<gene>
    <name evidence="2" type="ORF">Tci_006661</name>
</gene>
<organism evidence="2">
    <name type="scientific">Tanacetum cinerariifolium</name>
    <name type="common">Dalmatian daisy</name>
    <name type="synonym">Chrysanthemum cinerariifolium</name>
    <dbReference type="NCBI Taxonomy" id="118510"/>
    <lineage>
        <taxon>Eukaryota</taxon>
        <taxon>Viridiplantae</taxon>
        <taxon>Streptophyta</taxon>
        <taxon>Embryophyta</taxon>
        <taxon>Tracheophyta</taxon>
        <taxon>Spermatophyta</taxon>
        <taxon>Magnoliopsida</taxon>
        <taxon>eudicotyledons</taxon>
        <taxon>Gunneridae</taxon>
        <taxon>Pentapetalae</taxon>
        <taxon>asterids</taxon>
        <taxon>campanulids</taxon>
        <taxon>Asterales</taxon>
        <taxon>Asteraceae</taxon>
        <taxon>Asteroideae</taxon>
        <taxon>Anthemideae</taxon>
        <taxon>Anthemidinae</taxon>
        <taxon>Tanacetum</taxon>
    </lineage>
</organism>